<dbReference type="AlphaFoldDB" id="A0A1G2IEB2"/>
<dbReference type="Proteomes" id="UP000176774">
    <property type="component" value="Unassembled WGS sequence"/>
</dbReference>
<evidence type="ECO:0000256" key="1">
    <source>
        <dbReference type="SAM" id="Phobius"/>
    </source>
</evidence>
<keyword evidence="1" id="KW-0812">Transmembrane</keyword>
<dbReference type="NCBIfam" id="TIGR02532">
    <property type="entry name" value="IV_pilin_GFxxxE"/>
    <property type="match status" value="1"/>
</dbReference>
<dbReference type="InterPro" id="IPR012902">
    <property type="entry name" value="N_methyl_site"/>
</dbReference>
<accession>A0A1G2IEB2</accession>
<dbReference type="Pfam" id="PF07963">
    <property type="entry name" value="N_methyl"/>
    <property type="match status" value="1"/>
</dbReference>
<feature type="transmembrane region" description="Helical" evidence="1">
    <location>
        <begin position="12"/>
        <end position="37"/>
    </location>
</feature>
<dbReference type="InterPro" id="IPR045584">
    <property type="entry name" value="Pilin-like"/>
</dbReference>
<organism evidence="2 3">
    <name type="scientific">Candidatus Staskawiczbacteria bacterium RIFCSPLOWO2_01_FULL_38_12b</name>
    <dbReference type="NCBI Taxonomy" id="1802214"/>
    <lineage>
        <taxon>Bacteria</taxon>
        <taxon>Candidatus Staskawicziibacteriota</taxon>
    </lineage>
</organism>
<sequence>MFHVPCSIKQKGFTIIEMIVVLSIFLIVIGVLAGIFLSMVQHQKRMLQQQEILNQASYAMEYMSKAIRTAEKDTVVGGFLGQGNMYVLTHCDNGVTEACSGIKFINSSDSSRQTEFYFENNALKVSDWGQDPVTISPFMSGGVKYTINNANFIINGDKTARTASDADAIQPRVTIVLAATSNIPGSQQQKIIQTTVSARNLNIP</sequence>
<comment type="caution">
    <text evidence="2">The sequence shown here is derived from an EMBL/GenBank/DDBJ whole genome shotgun (WGS) entry which is preliminary data.</text>
</comment>
<keyword evidence="1" id="KW-0472">Membrane</keyword>
<name>A0A1G2IEB2_9BACT</name>
<protein>
    <recommendedName>
        <fullName evidence="4">Prepilin-type N-terminal cleavage/methylation domain-containing protein</fullName>
    </recommendedName>
</protein>
<gene>
    <name evidence="2" type="ORF">A2908_01765</name>
</gene>
<evidence type="ECO:0000313" key="3">
    <source>
        <dbReference type="Proteomes" id="UP000176774"/>
    </source>
</evidence>
<evidence type="ECO:0008006" key="4">
    <source>
        <dbReference type="Google" id="ProtNLM"/>
    </source>
</evidence>
<keyword evidence="1" id="KW-1133">Transmembrane helix</keyword>
<evidence type="ECO:0000313" key="2">
    <source>
        <dbReference type="EMBL" id="OGZ73034.1"/>
    </source>
</evidence>
<dbReference type="EMBL" id="MHPA01000016">
    <property type="protein sequence ID" value="OGZ73034.1"/>
    <property type="molecule type" value="Genomic_DNA"/>
</dbReference>
<proteinExistence type="predicted"/>
<reference evidence="2 3" key="1">
    <citation type="journal article" date="2016" name="Nat. Commun.">
        <title>Thousands of microbial genomes shed light on interconnected biogeochemical processes in an aquifer system.</title>
        <authorList>
            <person name="Anantharaman K."/>
            <person name="Brown C.T."/>
            <person name="Hug L.A."/>
            <person name="Sharon I."/>
            <person name="Castelle C.J."/>
            <person name="Probst A.J."/>
            <person name="Thomas B.C."/>
            <person name="Singh A."/>
            <person name="Wilkins M.J."/>
            <person name="Karaoz U."/>
            <person name="Brodie E.L."/>
            <person name="Williams K.H."/>
            <person name="Hubbard S.S."/>
            <person name="Banfield J.F."/>
        </authorList>
    </citation>
    <scope>NUCLEOTIDE SEQUENCE [LARGE SCALE GENOMIC DNA]</scope>
</reference>
<dbReference type="SUPFAM" id="SSF54523">
    <property type="entry name" value="Pili subunits"/>
    <property type="match status" value="1"/>
</dbReference>
<dbReference type="STRING" id="1802214.A2908_01765"/>